<sequence length="44" mass="5296">MDRLGHSDENTTRKIYLHVTNQMIQKENSELAFNHIYCFSFSYI</sequence>
<evidence type="ECO:0008006" key="4">
    <source>
        <dbReference type="Google" id="ProtNLM"/>
    </source>
</evidence>
<dbReference type="SUPFAM" id="SSF56349">
    <property type="entry name" value="DNA breaking-rejoining enzymes"/>
    <property type="match status" value="1"/>
</dbReference>
<dbReference type="EMBL" id="JBHSMC010000003">
    <property type="protein sequence ID" value="MFC5464033.1"/>
    <property type="molecule type" value="Genomic_DNA"/>
</dbReference>
<evidence type="ECO:0000313" key="2">
    <source>
        <dbReference type="EMBL" id="MFC5464033.1"/>
    </source>
</evidence>
<dbReference type="Proteomes" id="UP001596147">
    <property type="component" value="Unassembled WGS sequence"/>
</dbReference>
<proteinExistence type="predicted"/>
<organism evidence="2 3">
    <name type="scientific">Lederbergia graminis</name>
    <dbReference type="NCBI Taxonomy" id="735518"/>
    <lineage>
        <taxon>Bacteria</taxon>
        <taxon>Bacillati</taxon>
        <taxon>Bacillota</taxon>
        <taxon>Bacilli</taxon>
        <taxon>Bacillales</taxon>
        <taxon>Bacillaceae</taxon>
        <taxon>Lederbergia</taxon>
    </lineage>
</organism>
<comment type="caution">
    <text evidence="2">The sequence shown here is derived from an EMBL/GenBank/DDBJ whole genome shotgun (WGS) entry which is preliminary data.</text>
</comment>
<keyword evidence="3" id="KW-1185">Reference proteome</keyword>
<gene>
    <name evidence="2" type="ORF">ACFPM4_04595</name>
</gene>
<dbReference type="Gene3D" id="1.10.443.10">
    <property type="entry name" value="Intergrase catalytic core"/>
    <property type="match status" value="1"/>
</dbReference>
<reference evidence="3" key="1">
    <citation type="journal article" date="2019" name="Int. J. Syst. Evol. Microbiol.">
        <title>The Global Catalogue of Microorganisms (GCM) 10K type strain sequencing project: providing services to taxonomists for standard genome sequencing and annotation.</title>
        <authorList>
            <consortium name="The Broad Institute Genomics Platform"/>
            <consortium name="The Broad Institute Genome Sequencing Center for Infectious Disease"/>
            <person name="Wu L."/>
            <person name="Ma J."/>
        </authorList>
    </citation>
    <scope>NUCLEOTIDE SEQUENCE [LARGE SCALE GENOMIC DNA]</scope>
    <source>
        <strain evidence="3">CGMCC 1.12237</strain>
    </source>
</reference>
<accession>A0ABW0LHJ4</accession>
<dbReference type="InterPro" id="IPR011010">
    <property type="entry name" value="DNA_brk_join_enz"/>
</dbReference>
<dbReference type="RefSeq" id="WP_382348251.1">
    <property type="nucleotide sequence ID" value="NZ_JBHSMC010000003.1"/>
</dbReference>
<name>A0ABW0LHJ4_9BACI</name>
<keyword evidence="1" id="KW-0233">DNA recombination</keyword>
<evidence type="ECO:0000256" key="1">
    <source>
        <dbReference type="ARBA" id="ARBA00023172"/>
    </source>
</evidence>
<dbReference type="InterPro" id="IPR013762">
    <property type="entry name" value="Integrase-like_cat_sf"/>
</dbReference>
<evidence type="ECO:0000313" key="3">
    <source>
        <dbReference type="Proteomes" id="UP001596147"/>
    </source>
</evidence>
<protein>
    <recommendedName>
        <fullName evidence="4">Integrase</fullName>
    </recommendedName>
</protein>